<name>A0A062UEV4_9PROT</name>
<feature type="repeat" description="TPR" evidence="1">
    <location>
        <begin position="53"/>
        <end position="86"/>
    </location>
</feature>
<dbReference type="AlphaFoldDB" id="A0A062UEV4"/>
<accession>A0A062UEV4</accession>
<dbReference type="PROSITE" id="PS50005">
    <property type="entry name" value="TPR"/>
    <property type="match status" value="1"/>
</dbReference>
<dbReference type="PANTHER" id="PTHR13627">
    <property type="entry name" value="FUKUTIN RELATED PROTEIN"/>
    <property type="match status" value="1"/>
</dbReference>
<sequence length="462" mass="50193">MKSGISQSLPADQYPPGSWQYYLRAGQKCLAAGRSEAALPPLLAANRLRPGHAPVQQSLGAAFLRTGAPDLALAWFDQLLSLNPVDGRALHGRGLALHALMDRPAALAAFRQSVDCHPDAWQSWGSLADITPDEDERIGAIQCAADARLRLCGSGQNRPRNFADCAKALLDARRGHEAVAFIRRNAAKFEDAWAAHDQLARAFYETGNYHAALKHKRSALSLGQHDFSGSPLPPPFSPDAAARALCGIAEILDAAGLRYFLAAGTLLGVHRSGAPLVHDRDIDVGVLADESGGPDLARVIREHSGLLLDRRARPGDRYFALTFQAIAVDIFLYEPCDGGLQCGLGRLAGDVAWRFTSFNVRAADFQGRQWPIPDDPERYLTETYGPRWRTPDTGFASVLSSPALFEVDPYVRAYYALSRAHTCRLTGDPAKARALLRQSPVHLDLPGQYEAFPSTDNDAEDA</sequence>
<dbReference type="Proteomes" id="UP000027190">
    <property type="component" value="Unassembled WGS sequence"/>
</dbReference>
<evidence type="ECO:0000313" key="3">
    <source>
        <dbReference type="Proteomes" id="UP000027190"/>
    </source>
</evidence>
<dbReference type="eggNOG" id="COG4783">
    <property type="taxonomic scope" value="Bacteria"/>
</dbReference>
<proteinExistence type="predicted"/>
<dbReference type="RefSeq" id="WP_034742808.1">
    <property type="nucleotide sequence ID" value="NZ_AWFG01000063.1"/>
</dbReference>
<gene>
    <name evidence="2" type="ORF">HY30_08125</name>
</gene>
<dbReference type="InterPro" id="IPR052613">
    <property type="entry name" value="LicD_transferase"/>
</dbReference>
<dbReference type="STRING" id="1280947.HY30_08125"/>
<protein>
    <recommendedName>
        <fullName evidence="4">Tetratricopeptide repeat protein</fullName>
    </recommendedName>
</protein>
<keyword evidence="3" id="KW-1185">Reference proteome</keyword>
<dbReference type="eggNOG" id="COG0457">
    <property type="taxonomic scope" value="Bacteria"/>
</dbReference>
<dbReference type="PATRIC" id="fig|1280947.3.peg.3069"/>
<dbReference type="PANTHER" id="PTHR13627:SF31">
    <property type="entry name" value="RIBITOL 5-PHOSPHATE TRANSFERASE FKRP"/>
    <property type="match status" value="1"/>
</dbReference>
<dbReference type="InterPro" id="IPR011990">
    <property type="entry name" value="TPR-like_helical_dom_sf"/>
</dbReference>
<comment type="caution">
    <text evidence="2">The sequence shown here is derived from an EMBL/GenBank/DDBJ whole genome shotgun (WGS) entry which is preliminary data.</text>
</comment>
<evidence type="ECO:0000256" key="1">
    <source>
        <dbReference type="PROSITE-ProRule" id="PRU00339"/>
    </source>
</evidence>
<organism evidence="2 3">
    <name type="scientific">Hyphomonas chukchiensis</name>
    <dbReference type="NCBI Taxonomy" id="1280947"/>
    <lineage>
        <taxon>Bacteria</taxon>
        <taxon>Pseudomonadati</taxon>
        <taxon>Pseudomonadota</taxon>
        <taxon>Alphaproteobacteria</taxon>
        <taxon>Hyphomonadales</taxon>
        <taxon>Hyphomonadaceae</taxon>
        <taxon>Hyphomonas</taxon>
    </lineage>
</organism>
<evidence type="ECO:0000313" key="2">
    <source>
        <dbReference type="EMBL" id="KCZ55119.1"/>
    </source>
</evidence>
<keyword evidence="1" id="KW-0802">TPR repeat</keyword>
<dbReference type="InterPro" id="IPR019734">
    <property type="entry name" value="TPR_rpt"/>
</dbReference>
<evidence type="ECO:0008006" key="4">
    <source>
        <dbReference type="Google" id="ProtNLM"/>
    </source>
</evidence>
<dbReference type="SUPFAM" id="SSF48452">
    <property type="entry name" value="TPR-like"/>
    <property type="match status" value="1"/>
</dbReference>
<dbReference type="EMBL" id="AWFG01000063">
    <property type="protein sequence ID" value="KCZ55119.1"/>
    <property type="molecule type" value="Genomic_DNA"/>
</dbReference>
<dbReference type="OrthoDB" id="7858913at2"/>
<reference evidence="2 3" key="1">
    <citation type="journal article" date="2014" name="Antonie Van Leeuwenhoek">
        <title>Hyphomonas beringensis sp. nov. and Hyphomonas chukchiensis sp. nov., isolated from surface seawater of the Bering Sea and Chukchi Sea.</title>
        <authorList>
            <person name="Li C."/>
            <person name="Lai Q."/>
            <person name="Li G."/>
            <person name="Dong C."/>
            <person name="Wang J."/>
            <person name="Liao Y."/>
            <person name="Shao Z."/>
        </authorList>
    </citation>
    <scope>NUCLEOTIDE SEQUENCE [LARGE SCALE GENOMIC DNA]</scope>
    <source>
        <strain evidence="2 3">BH-BN04-4</strain>
    </source>
</reference>
<dbReference type="SMART" id="SM00028">
    <property type="entry name" value="TPR"/>
    <property type="match status" value="4"/>
</dbReference>
<dbReference type="Gene3D" id="1.25.40.10">
    <property type="entry name" value="Tetratricopeptide repeat domain"/>
    <property type="match status" value="2"/>
</dbReference>